<dbReference type="PANTHER" id="PTHR33507:SF3">
    <property type="entry name" value="INNER MEMBRANE PROTEIN YBBJ"/>
    <property type="match status" value="1"/>
</dbReference>
<dbReference type="Proteomes" id="UP000018680">
    <property type="component" value="Chromosome"/>
</dbReference>
<accession>V5WNU5</accession>
<feature type="transmembrane region" description="Helical" evidence="5">
    <location>
        <begin position="7"/>
        <end position="31"/>
    </location>
</feature>
<keyword evidence="7" id="KW-0378">Hydrolase</keyword>
<sequence length="158" mass="17619">MDFMAIIWAIIGFFMIIAEFFVPGLVIIFFGTGALLTALLTALIPGITGSLLPQVLIWLGFSTLSLISLRKYFKKIFRGKQITSRDHEYDDGGRTVEVLETIGPETAGRIRYKGTSWAALSFDKTYQPGDKVWILKQEGMTYYVGDPLLPEDDDAGDI</sequence>
<dbReference type="GO" id="GO:0008233">
    <property type="term" value="F:peptidase activity"/>
    <property type="evidence" value="ECO:0007669"/>
    <property type="project" value="UniProtKB-KW"/>
</dbReference>
<evidence type="ECO:0000256" key="2">
    <source>
        <dbReference type="ARBA" id="ARBA00022692"/>
    </source>
</evidence>
<protein>
    <submittedName>
        <fullName evidence="7">Putative activity regulator of membrane protease YbbK</fullName>
    </submittedName>
</protein>
<organism evidence="7 8">
    <name type="scientific">Salinispira pacifica</name>
    <dbReference type="NCBI Taxonomy" id="1307761"/>
    <lineage>
        <taxon>Bacteria</taxon>
        <taxon>Pseudomonadati</taxon>
        <taxon>Spirochaetota</taxon>
        <taxon>Spirochaetia</taxon>
        <taxon>Spirochaetales</taxon>
        <taxon>Spirochaetaceae</taxon>
        <taxon>Salinispira</taxon>
    </lineage>
</organism>
<dbReference type="RefSeq" id="WP_024269707.1">
    <property type="nucleotide sequence ID" value="NC_023035.1"/>
</dbReference>
<dbReference type="OrthoDB" id="338089at2"/>
<dbReference type="HOGENOM" id="CLU_116732_1_1_12"/>
<keyword evidence="2 5" id="KW-0812">Transmembrane</keyword>
<gene>
    <name evidence="7" type="ORF">L21SP2_3485</name>
</gene>
<evidence type="ECO:0000259" key="6">
    <source>
        <dbReference type="Pfam" id="PF01957"/>
    </source>
</evidence>
<evidence type="ECO:0000313" key="7">
    <source>
        <dbReference type="EMBL" id="AHC16821.1"/>
    </source>
</evidence>
<evidence type="ECO:0000256" key="4">
    <source>
        <dbReference type="ARBA" id="ARBA00023136"/>
    </source>
</evidence>
<dbReference type="eggNOG" id="COG1585">
    <property type="taxonomic scope" value="Bacteria"/>
</dbReference>
<comment type="subcellular location">
    <subcellularLocation>
        <location evidence="1">Membrane</location>
        <topology evidence="1">Multi-pass membrane protein</topology>
    </subcellularLocation>
</comment>
<name>V5WNU5_9SPIO</name>
<dbReference type="EMBL" id="CP006939">
    <property type="protein sequence ID" value="AHC16821.1"/>
    <property type="molecule type" value="Genomic_DNA"/>
</dbReference>
<dbReference type="STRING" id="1307761.L21SP2_3485"/>
<dbReference type="PANTHER" id="PTHR33507">
    <property type="entry name" value="INNER MEMBRANE PROTEIN YBBJ"/>
    <property type="match status" value="1"/>
</dbReference>
<proteinExistence type="predicted"/>
<dbReference type="SUPFAM" id="SSF141322">
    <property type="entry name" value="NfeD domain-like"/>
    <property type="match status" value="1"/>
</dbReference>
<evidence type="ECO:0000256" key="1">
    <source>
        <dbReference type="ARBA" id="ARBA00004141"/>
    </source>
</evidence>
<dbReference type="InterPro" id="IPR002810">
    <property type="entry name" value="NfeD-like_C"/>
</dbReference>
<dbReference type="KEGG" id="slr:L21SP2_3485"/>
<evidence type="ECO:0000256" key="5">
    <source>
        <dbReference type="SAM" id="Phobius"/>
    </source>
</evidence>
<dbReference type="GO" id="GO:0006508">
    <property type="term" value="P:proteolysis"/>
    <property type="evidence" value="ECO:0007669"/>
    <property type="project" value="UniProtKB-KW"/>
</dbReference>
<keyword evidence="7" id="KW-0645">Protease</keyword>
<keyword evidence="3 5" id="KW-1133">Transmembrane helix</keyword>
<dbReference type="InterPro" id="IPR052165">
    <property type="entry name" value="Membrane_assoc_protease"/>
</dbReference>
<keyword evidence="8" id="KW-1185">Reference proteome</keyword>
<evidence type="ECO:0000256" key="3">
    <source>
        <dbReference type="ARBA" id="ARBA00022989"/>
    </source>
</evidence>
<evidence type="ECO:0000313" key="8">
    <source>
        <dbReference type="Proteomes" id="UP000018680"/>
    </source>
</evidence>
<dbReference type="AlphaFoldDB" id="V5WNU5"/>
<reference evidence="7 8" key="1">
    <citation type="journal article" date="2015" name="Stand. Genomic Sci.">
        <title>Complete genome sequence and description of Salinispira pacifica gen. nov., sp. nov., a novel spirochaete isolated form a hypersaline microbial mat.</title>
        <authorList>
            <person name="Ben Hania W."/>
            <person name="Joseph M."/>
            <person name="Schumann P."/>
            <person name="Bunk B."/>
            <person name="Fiebig A."/>
            <person name="Sproer C."/>
            <person name="Klenk H.P."/>
            <person name="Fardeau M.L."/>
            <person name="Spring S."/>
        </authorList>
    </citation>
    <scope>NUCLEOTIDE SEQUENCE [LARGE SCALE GENOMIC DNA]</scope>
    <source>
        <strain evidence="7 8">L21-RPul-D2</strain>
    </source>
</reference>
<feature type="domain" description="NfeD-like C-terminal" evidence="6">
    <location>
        <begin position="93"/>
        <end position="144"/>
    </location>
</feature>
<dbReference type="InterPro" id="IPR012340">
    <property type="entry name" value="NA-bd_OB-fold"/>
</dbReference>
<dbReference type="Pfam" id="PF01957">
    <property type="entry name" value="NfeD"/>
    <property type="match status" value="1"/>
</dbReference>
<dbReference type="GO" id="GO:0005886">
    <property type="term" value="C:plasma membrane"/>
    <property type="evidence" value="ECO:0007669"/>
    <property type="project" value="TreeGrafter"/>
</dbReference>
<dbReference type="Gene3D" id="2.40.50.140">
    <property type="entry name" value="Nucleic acid-binding proteins"/>
    <property type="match status" value="1"/>
</dbReference>
<keyword evidence="4 5" id="KW-0472">Membrane</keyword>